<evidence type="ECO:0000259" key="7">
    <source>
        <dbReference type="Pfam" id="PF02875"/>
    </source>
</evidence>
<dbReference type="GO" id="GO:0019346">
    <property type="term" value="P:transsulfuration"/>
    <property type="evidence" value="ECO:0007669"/>
    <property type="project" value="InterPro"/>
</dbReference>
<evidence type="ECO:0000259" key="8">
    <source>
        <dbReference type="Pfam" id="PF08245"/>
    </source>
</evidence>
<dbReference type="UniPathway" id="UPA00136">
    <property type="reaction ID" value="UER00202"/>
</dbReference>
<dbReference type="EnsemblMetazoa" id="GAUT039772-RA">
    <property type="protein sequence ID" value="GAUT039772-PA"/>
    <property type="gene ID" value="GAUT039772"/>
</dbReference>
<dbReference type="InterPro" id="IPR013221">
    <property type="entry name" value="Mur_ligase_cen"/>
</dbReference>
<dbReference type="InterPro" id="IPR015424">
    <property type="entry name" value="PyrdxlP-dep_Trfase"/>
</dbReference>
<dbReference type="GO" id="GO:0016881">
    <property type="term" value="F:acid-amino acid ligase activity"/>
    <property type="evidence" value="ECO:0007669"/>
    <property type="project" value="InterPro"/>
</dbReference>
<dbReference type="InterPro" id="IPR036565">
    <property type="entry name" value="Mur-like_cat_sf"/>
</dbReference>
<accession>A0A1A9VKH0</accession>
<dbReference type="Gene3D" id="3.40.640.10">
    <property type="entry name" value="Type I PLP-dependent aspartate aminotransferase-like (Major domain)"/>
    <property type="match status" value="1"/>
</dbReference>
<dbReference type="GO" id="GO:0008360">
    <property type="term" value="P:regulation of cell shape"/>
    <property type="evidence" value="ECO:0007669"/>
    <property type="project" value="InterPro"/>
</dbReference>
<dbReference type="GO" id="GO:0030170">
    <property type="term" value="F:pyridoxal phosphate binding"/>
    <property type="evidence" value="ECO:0007669"/>
    <property type="project" value="InterPro"/>
</dbReference>
<dbReference type="Proteomes" id="UP000078200">
    <property type="component" value="Unassembled WGS sequence"/>
</dbReference>
<dbReference type="PANTHER" id="PTHR43500:SF1">
    <property type="entry name" value="CYSTATHIONINE BETA-LYASE-RELATED"/>
    <property type="match status" value="1"/>
</dbReference>
<dbReference type="GO" id="GO:0005524">
    <property type="term" value="F:ATP binding"/>
    <property type="evidence" value="ECO:0007669"/>
    <property type="project" value="InterPro"/>
</dbReference>
<keyword evidence="5" id="KW-0456">Lyase</keyword>
<dbReference type="Pfam" id="PF08245">
    <property type="entry name" value="Mur_ligase_M"/>
    <property type="match status" value="1"/>
</dbReference>
<dbReference type="GO" id="GO:0047804">
    <property type="term" value="F:cysteine-S-conjugate beta-lyase activity"/>
    <property type="evidence" value="ECO:0007669"/>
    <property type="project" value="InterPro"/>
</dbReference>
<name>A0A1A9VKH0_GLOAU</name>
<dbReference type="InterPro" id="IPR036615">
    <property type="entry name" value="Mur_ligase_C_dom_sf"/>
</dbReference>
<comment type="similarity">
    <text evidence="3">Belongs to the trans-sulfuration enzymes family.</text>
</comment>
<dbReference type="InterPro" id="IPR015422">
    <property type="entry name" value="PyrdxlP-dep_Trfase_small"/>
</dbReference>
<dbReference type="STRING" id="7395.A0A1A9VKH0"/>
<protein>
    <submittedName>
        <fullName evidence="9">Uncharacterized protein</fullName>
    </submittedName>
</protein>
<dbReference type="InterPro" id="IPR006233">
    <property type="entry name" value="Cys_b_lyase_bac"/>
</dbReference>
<dbReference type="InterPro" id="IPR000277">
    <property type="entry name" value="Cys/Met-Metab_PyrdxlP-dep_enz"/>
</dbReference>
<sequence>MDIIKTIEEKIRDSIDEESLLVKAGRKFKDYKGSMNPPVYHSSTILFPTYKDYLNAANGESIYDVINDGVARDYSYSNVGTPTVHYLSNALAEIEGSGQALIYPSGLFALTFAILTFTKAGSHVLIQDNSYYRLKRFAENELPKRGTEVTFYDPIQDITDLIQSNTSLIMIETPGSVAFEISNVEHIVKVAKERGIITVCDNSWATPLLFKPLDYGIDVALYAVTKYLAGHSDLLMGAIIAEGEIFKLLYESYKNYGVTIQSHDCYLAHRGLRTLHTRMKRHQNTAMEVAKWLEAQQKVRKVLYPALPSHPQHELWKSYFKGASGTFSIVLDGEYSCEELSCMVDHMKIFSIGASWGGCDSLILPIDRRSMSRSVMNSDYGGSFIRIFCGLEDPEDLIFDLNDALKRLSCLDFKNDEPKYVAAVTGTNGKTSVVEFCRQIWQNAGYNAASIGTLGTCINNGRKGNSNSLTTLGADDLYATLRGINVERLVLESSSHGIDQYRIHGLKLSAAAFTNFSQDHLDYHKNLGEYLETKKRLFYEVLPEGKTAILNADIDEYCALLKIAEKRSNKVITYGKKGSDITLLKQTPAPNGQHLTIKIGDEIYDMFFPVLGQFQAYNLLCAMGIVTSSGLNYREICVEKLVSPPGRMEKVKPFAFVDYAHTPSALKQALLSLKWHFNKKIILVFGCGGNRDRKKRSEMGKIARMYADKVIVTDDNPRDENPAEIRRGILLHCPNALEIEGRREAIEKGVDIAYNEGMILLVAGKGHERFQIIGNQTFEFSDVESPVIFDNNLAGKYDEYATIKNKGCNIMLAAKTAPSSHNEYTLSALWPTKLHDRSKSIGVMSSKAWVKAVWFTQKFLCAREVINYQNRADLVFCTVPASAYATTSGGDANGPEFPMQVVQPYPTRLKPKAFRSTCNPDFSKYSVTTCDPGAREVLTQGFDFNPSLIALRAIRPAAIITLGFEVYFICQGVELL</sequence>
<dbReference type="Gene3D" id="3.90.1150.10">
    <property type="entry name" value="Aspartate Aminotransferase, domain 1"/>
    <property type="match status" value="1"/>
</dbReference>
<evidence type="ECO:0000256" key="5">
    <source>
        <dbReference type="ARBA" id="ARBA00023239"/>
    </source>
</evidence>
<dbReference type="VEuPathDB" id="VectorBase:GAUT039772"/>
<dbReference type="FunFam" id="3.40.640.10:FF:000046">
    <property type="entry name" value="Cystathionine gamma-lyase"/>
    <property type="match status" value="1"/>
</dbReference>
<reference evidence="9" key="1">
    <citation type="submission" date="2020-05" db="UniProtKB">
        <authorList>
            <consortium name="EnsemblMetazoa"/>
        </authorList>
    </citation>
    <scope>IDENTIFICATION</scope>
    <source>
        <strain evidence="9">TTRI</strain>
    </source>
</reference>
<dbReference type="SUPFAM" id="SSF53383">
    <property type="entry name" value="PLP-dependent transferases"/>
    <property type="match status" value="1"/>
</dbReference>
<evidence type="ECO:0000256" key="4">
    <source>
        <dbReference type="ARBA" id="ARBA00022898"/>
    </source>
</evidence>
<dbReference type="GO" id="GO:0005737">
    <property type="term" value="C:cytoplasm"/>
    <property type="evidence" value="ECO:0007669"/>
    <property type="project" value="InterPro"/>
</dbReference>
<comment type="catalytic activity">
    <reaction evidence="6">
        <text>L,L-cystathionine + H2O = L-homocysteine + pyruvate + NH4(+)</text>
        <dbReference type="Rhea" id="RHEA:13965"/>
        <dbReference type="ChEBI" id="CHEBI:15361"/>
        <dbReference type="ChEBI" id="CHEBI:15377"/>
        <dbReference type="ChEBI" id="CHEBI:28938"/>
        <dbReference type="ChEBI" id="CHEBI:58161"/>
        <dbReference type="ChEBI" id="CHEBI:58199"/>
    </reaction>
</comment>
<evidence type="ECO:0000256" key="6">
    <source>
        <dbReference type="ARBA" id="ARBA00047517"/>
    </source>
</evidence>
<comment type="cofactor">
    <cofactor evidence="1">
        <name>pyridoxal 5'-phosphate</name>
        <dbReference type="ChEBI" id="CHEBI:597326"/>
    </cofactor>
</comment>
<evidence type="ECO:0000313" key="10">
    <source>
        <dbReference type="Proteomes" id="UP000078200"/>
    </source>
</evidence>
<organism evidence="9 10">
    <name type="scientific">Glossina austeni</name>
    <name type="common">Savannah tsetse fly</name>
    <dbReference type="NCBI Taxonomy" id="7395"/>
    <lineage>
        <taxon>Eukaryota</taxon>
        <taxon>Metazoa</taxon>
        <taxon>Ecdysozoa</taxon>
        <taxon>Arthropoda</taxon>
        <taxon>Hexapoda</taxon>
        <taxon>Insecta</taxon>
        <taxon>Pterygota</taxon>
        <taxon>Neoptera</taxon>
        <taxon>Endopterygota</taxon>
        <taxon>Diptera</taxon>
        <taxon>Brachycera</taxon>
        <taxon>Muscomorpha</taxon>
        <taxon>Hippoboscoidea</taxon>
        <taxon>Glossinidae</taxon>
        <taxon>Glossina</taxon>
    </lineage>
</organism>
<proteinExistence type="inferred from homology"/>
<feature type="domain" description="Mur ligase central" evidence="8">
    <location>
        <begin position="424"/>
        <end position="625"/>
    </location>
</feature>
<evidence type="ECO:0000313" key="9">
    <source>
        <dbReference type="EnsemblMetazoa" id="GAUT039772-PA"/>
    </source>
</evidence>
<comment type="similarity">
    <text evidence="2">Belongs to the MurCDEF family. MurE subfamily.</text>
</comment>
<dbReference type="GO" id="GO:0051301">
    <property type="term" value="P:cell division"/>
    <property type="evidence" value="ECO:0007669"/>
    <property type="project" value="InterPro"/>
</dbReference>
<dbReference type="SUPFAM" id="SSF53244">
    <property type="entry name" value="MurD-like peptide ligases, peptide-binding domain"/>
    <property type="match status" value="1"/>
</dbReference>
<feature type="domain" description="Mur ligase C-terminal" evidence="7">
    <location>
        <begin position="646"/>
        <end position="766"/>
    </location>
</feature>
<dbReference type="GO" id="GO:0019450">
    <property type="term" value="P:L-cysteine catabolic process to pyruvate"/>
    <property type="evidence" value="ECO:0007669"/>
    <property type="project" value="TreeGrafter"/>
</dbReference>
<dbReference type="SUPFAM" id="SSF53623">
    <property type="entry name" value="MurD-like peptide ligases, catalytic domain"/>
    <property type="match status" value="1"/>
</dbReference>
<dbReference type="Gene3D" id="3.40.1190.10">
    <property type="entry name" value="Mur-like, catalytic domain"/>
    <property type="match status" value="1"/>
</dbReference>
<dbReference type="InterPro" id="IPR004101">
    <property type="entry name" value="Mur_ligase_C"/>
</dbReference>
<dbReference type="Pfam" id="PF02875">
    <property type="entry name" value="Mur_ligase_C"/>
    <property type="match status" value="1"/>
</dbReference>
<dbReference type="NCBIfam" id="TIGR01324">
    <property type="entry name" value="cysta_beta_ly_B"/>
    <property type="match status" value="1"/>
</dbReference>
<dbReference type="PANTHER" id="PTHR43500">
    <property type="entry name" value="CYSTATHIONINE BETA-LYASE-RELATED"/>
    <property type="match status" value="1"/>
</dbReference>
<dbReference type="Pfam" id="PF01053">
    <property type="entry name" value="Cys_Met_Meta_PP"/>
    <property type="match status" value="1"/>
</dbReference>
<evidence type="ECO:0000256" key="1">
    <source>
        <dbReference type="ARBA" id="ARBA00001933"/>
    </source>
</evidence>
<dbReference type="AlphaFoldDB" id="A0A1A9VKH0"/>
<dbReference type="InterPro" id="IPR005761">
    <property type="entry name" value="UDP-N-AcMur-Glu-dNH2Pim_ligase"/>
</dbReference>
<dbReference type="NCBIfam" id="TIGR01085">
    <property type="entry name" value="murE"/>
    <property type="match status" value="1"/>
</dbReference>
<dbReference type="Gene3D" id="3.90.190.20">
    <property type="entry name" value="Mur ligase, C-terminal domain"/>
    <property type="match status" value="1"/>
</dbReference>
<evidence type="ECO:0000256" key="2">
    <source>
        <dbReference type="ARBA" id="ARBA00005898"/>
    </source>
</evidence>
<evidence type="ECO:0000256" key="3">
    <source>
        <dbReference type="ARBA" id="ARBA00009077"/>
    </source>
</evidence>
<keyword evidence="4" id="KW-0663">Pyridoxal phosphate</keyword>
<dbReference type="GO" id="GO:0019344">
    <property type="term" value="P:cysteine biosynthetic process"/>
    <property type="evidence" value="ECO:0007669"/>
    <property type="project" value="UniProtKB-UniPathway"/>
</dbReference>
<dbReference type="InterPro" id="IPR015421">
    <property type="entry name" value="PyrdxlP-dep_Trfase_major"/>
</dbReference>
<keyword evidence="10" id="KW-1185">Reference proteome</keyword>